<name>A0A0K2T260_LEPSM</name>
<accession>A0A0K2T260</accession>
<dbReference type="EMBL" id="HACA01002752">
    <property type="protein sequence ID" value="CDW20113.1"/>
    <property type="molecule type" value="Transcribed_RNA"/>
</dbReference>
<protein>
    <submittedName>
        <fullName evidence="1">Uncharacterized protein</fullName>
    </submittedName>
</protein>
<proteinExistence type="predicted"/>
<organism evidence="1">
    <name type="scientific">Lepeophtheirus salmonis</name>
    <name type="common">Salmon louse</name>
    <name type="synonym">Caligus salmonis</name>
    <dbReference type="NCBI Taxonomy" id="72036"/>
    <lineage>
        <taxon>Eukaryota</taxon>
        <taxon>Metazoa</taxon>
        <taxon>Ecdysozoa</taxon>
        <taxon>Arthropoda</taxon>
        <taxon>Crustacea</taxon>
        <taxon>Multicrustacea</taxon>
        <taxon>Hexanauplia</taxon>
        <taxon>Copepoda</taxon>
        <taxon>Siphonostomatoida</taxon>
        <taxon>Caligidae</taxon>
        <taxon>Lepeophtheirus</taxon>
    </lineage>
</organism>
<reference evidence="1" key="1">
    <citation type="submission" date="2014-05" db="EMBL/GenBank/DDBJ databases">
        <authorList>
            <person name="Chronopoulou M."/>
        </authorList>
    </citation>
    <scope>NUCLEOTIDE SEQUENCE</scope>
    <source>
        <tissue evidence="1">Whole organism</tissue>
    </source>
</reference>
<dbReference type="AlphaFoldDB" id="A0A0K2T260"/>
<evidence type="ECO:0000313" key="1">
    <source>
        <dbReference type="EMBL" id="CDW20113.1"/>
    </source>
</evidence>
<sequence length="19" mass="2103">MTQYTAFSTGLTEVPNTEL</sequence>